<dbReference type="AlphaFoldDB" id="A0A392U8D5"/>
<feature type="non-terminal residue" evidence="2">
    <location>
        <position position="1"/>
    </location>
</feature>
<name>A0A392U8D5_9FABA</name>
<feature type="compositionally biased region" description="Acidic residues" evidence="1">
    <location>
        <begin position="23"/>
        <end position="36"/>
    </location>
</feature>
<evidence type="ECO:0000256" key="1">
    <source>
        <dbReference type="SAM" id="MobiDB-lite"/>
    </source>
</evidence>
<reference evidence="2 3" key="1">
    <citation type="journal article" date="2018" name="Front. Plant Sci.">
        <title>Red Clover (Trifolium pratense) and Zigzag Clover (T. medium) - A Picture of Genomic Similarities and Differences.</title>
        <authorList>
            <person name="Dluhosova J."/>
            <person name="Istvanek J."/>
            <person name="Nedelnik J."/>
            <person name="Repkova J."/>
        </authorList>
    </citation>
    <scope>NUCLEOTIDE SEQUENCE [LARGE SCALE GENOMIC DNA]</scope>
    <source>
        <strain evidence="3">cv. 10/8</strain>
        <tissue evidence="2">Leaf</tissue>
    </source>
</reference>
<dbReference type="Proteomes" id="UP000265520">
    <property type="component" value="Unassembled WGS sequence"/>
</dbReference>
<organism evidence="2 3">
    <name type="scientific">Trifolium medium</name>
    <dbReference type="NCBI Taxonomy" id="97028"/>
    <lineage>
        <taxon>Eukaryota</taxon>
        <taxon>Viridiplantae</taxon>
        <taxon>Streptophyta</taxon>
        <taxon>Embryophyta</taxon>
        <taxon>Tracheophyta</taxon>
        <taxon>Spermatophyta</taxon>
        <taxon>Magnoliopsida</taxon>
        <taxon>eudicotyledons</taxon>
        <taxon>Gunneridae</taxon>
        <taxon>Pentapetalae</taxon>
        <taxon>rosids</taxon>
        <taxon>fabids</taxon>
        <taxon>Fabales</taxon>
        <taxon>Fabaceae</taxon>
        <taxon>Papilionoideae</taxon>
        <taxon>50 kb inversion clade</taxon>
        <taxon>NPAAA clade</taxon>
        <taxon>Hologalegina</taxon>
        <taxon>IRL clade</taxon>
        <taxon>Trifolieae</taxon>
        <taxon>Trifolium</taxon>
    </lineage>
</organism>
<keyword evidence="3" id="KW-1185">Reference proteome</keyword>
<sequence>HIYVEHNVSDVNRKVIEPKCSGEDSEMETGDENDYSDDAHGLTFSDNEDERTTALNDG</sequence>
<protein>
    <submittedName>
        <fullName evidence="2">Uncharacterized protein</fullName>
    </submittedName>
</protein>
<evidence type="ECO:0000313" key="3">
    <source>
        <dbReference type="Proteomes" id="UP000265520"/>
    </source>
</evidence>
<comment type="caution">
    <text evidence="2">The sequence shown here is derived from an EMBL/GenBank/DDBJ whole genome shotgun (WGS) entry which is preliminary data.</text>
</comment>
<evidence type="ECO:0000313" key="2">
    <source>
        <dbReference type="EMBL" id="MCI69642.1"/>
    </source>
</evidence>
<proteinExistence type="predicted"/>
<dbReference type="EMBL" id="LXQA010760316">
    <property type="protein sequence ID" value="MCI69642.1"/>
    <property type="molecule type" value="Genomic_DNA"/>
</dbReference>
<feature type="region of interest" description="Disordered" evidence="1">
    <location>
        <begin position="17"/>
        <end position="58"/>
    </location>
</feature>
<accession>A0A392U8D5</accession>